<keyword evidence="2" id="KW-1185">Reference proteome</keyword>
<dbReference type="Proteomes" id="UP000887013">
    <property type="component" value="Unassembled WGS sequence"/>
</dbReference>
<protein>
    <submittedName>
        <fullName evidence="1">Uncharacterized protein</fullName>
    </submittedName>
</protein>
<accession>A0A8X6P2T0</accession>
<gene>
    <name evidence="1" type="ORF">NPIL_20461</name>
</gene>
<comment type="caution">
    <text evidence="1">The sequence shown here is derived from an EMBL/GenBank/DDBJ whole genome shotgun (WGS) entry which is preliminary data.</text>
</comment>
<organism evidence="1 2">
    <name type="scientific">Nephila pilipes</name>
    <name type="common">Giant wood spider</name>
    <name type="synonym">Nephila maculata</name>
    <dbReference type="NCBI Taxonomy" id="299642"/>
    <lineage>
        <taxon>Eukaryota</taxon>
        <taxon>Metazoa</taxon>
        <taxon>Ecdysozoa</taxon>
        <taxon>Arthropoda</taxon>
        <taxon>Chelicerata</taxon>
        <taxon>Arachnida</taxon>
        <taxon>Araneae</taxon>
        <taxon>Araneomorphae</taxon>
        <taxon>Entelegynae</taxon>
        <taxon>Araneoidea</taxon>
        <taxon>Nephilidae</taxon>
        <taxon>Nephila</taxon>
    </lineage>
</organism>
<reference evidence="1" key="1">
    <citation type="submission" date="2020-08" db="EMBL/GenBank/DDBJ databases">
        <title>Multicomponent nature underlies the extraordinary mechanical properties of spider dragline silk.</title>
        <authorList>
            <person name="Kono N."/>
            <person name="Nakamura H."/>
            <person name="Mori M."/>
            <person name="Yoshida Y."/>
            <person name="Ohtoshi R."/>
            <person name="Malay A.D."/>
            <person name="Moran D.A.P."/>
            <person name="Tomita M."/>
            <person name="Numata K."/>
            <person name="Arakawa K."/>
        </authorList>
    </citation>
    <scope>NUCLEOTIDE SEQUENCE</scope>
</reference>
<evidence type="ECO:0000313" key="2">
    <source>
        <dbReference type="Proteomes" id="UP000887013"/>
    </source>
</evidence>
<evidence type="ECO:0000313" key="1">
    <source>
        <dbReference type="EMBL" id="GFT44570.1"/>
    </source>
</evidence>
<dbReference type="AlphaFoldDB" id="A0A8X6P2T0"/>
<sequence>MTAAILRKEETILKMPNSGKKARRAELQIDNLFFLSYLTPAKPSCCPNFPGRYLYRQRQAEFTVFTSEKEHAVIVLARHLL</sequence>
<dbReference type="EMBL" id="BMAW01064315">
    <property type="protein sequence ID" value="GFT44570.1"/>
    <property type="molecule type" value="Genomic_DNA"/>
</dbReference>
<name>A0A8X6P2T0_NEPPI</name>
<proteinExistence type="predicted"/>